<gene>
    <name evidence="1" type="ORF">DXB12_03005</name>
</gene>
<comment type="caution">
    <text evidence="1">The sequence shown here is derived from an EMBL/GenBank/DDBJ whole genome shotgun (WGS) entry which is preliminary data.</text>
</comment>
<protein>
    <submittedName>
        <fullName evidence="1">Uncharacterized protein</fullName>
    </submittedName>
</protein>
<dbReference type="InterPro" id="IPR016032">
    <property type="entry name" value="Sig_transdc_resp-reg_C-effctor"/>
</dbReference>
<reference evidence="1 2" key="1">
    <citation type="submission" date="2018-08" db="EMBL/GenBank/DDBJ databases">
        <title>A genome reference for cultivated species of the human gut microbiota.</title>
        <authorList>
            <person name="Zou Y."/>
            <person name="Xue W."/>
            <person name="Luo G."/>
        </authorList>
    </citation>
    <scope>NUCLEOTIDE SEQUENCE [LARGE SCALE GENOMIC DNA]</scope>
    <source>
        <strain evidence="1 2">OM02-12</strain>
    </source>
</reference>
<dbReference type="GO" id="GO:0003677">
    <property type="term" value="F:DNA binding"/>
    <property type="evidence" value="ECO:0007669"/>
    <property type="project" value="InterPro"/>
</dbReference>
<organism evidence="1 2">
    <name type="scientific">Dorea formicigenerans</name>
    <dbReference type="NCBI Taxonomy" id="39486"/>
    <lineage>
        <taxon>Bacteria</taxon>
        <taxon>Bacillati</taxon>
        <taxon>Bacillota</taxon>
        <taxon>Clostridia</taxon>
        <taxon>Lachnospirales</taxon>
        <taxon>Lachnospiraceae</taxon>
        <taxon>Dorea</taxon>
    </lineage>
</organism>
<evidence type="ECO:0000313" key="1">
    <source>
        <dbReference type="EMBL" id="RGO54083.1"/>
    </source>
</evidence>
<dbReference type="EMBL" id="QSVQ01000002">
    <property type="protein sequence ID" value="RGO54083.1"/>
    <property type="molecule type" value="Genomic_DNA"/>
</dbReference>
<keyword evidence="2" id="KW-1185">Reference proteome</keyword>
<sequence>MNFQKILKQVAIENNTTPEDVYREMQIALADAYSHKDDTQESQALWKEMGFDKRCPSPEQFIKKSAQKLRGDLGMSIWRRRS</sequence>
<proteinExistence type="predicted"/>
<name>A0A3E5GW32_9FIRM</name>
<dbReference type="GO" id="GO:0006355">
    <property type="term" value="P:regulation of DNA-templated transcription"/>
    <property type="evidence" value="ECO:0007669"/>
    <property type="project" value="InterPro"/>
</dbReference>
<accession>A0A3E5GW32</accession>
<dbReference type="Proteomes" id="UP000261055">
    <property type="component" value="Unassembled WGS sequence"/>
</dbReference>
<dbReference type="RefSeq" id="WP_009259790.1">
    <property type="nucleotide sequence ID" value="NZ_QSVQ01000002.1"/>
</dbReference>
<dbReference type="SUPFAM" id="SSF46894">
    <property type="entry name" value="C-terminal effector domain of the bipartite response regulators"/>
    <property type="match status" value="1"/>
</dbReference>
<evidence type="ECO:0000313" key="2">
    <source>
        <dbReference type="Proteomes" id="UP000261055"/>
    </source>
</evidence>
<dbReference type="InterPro" id="IPR036388">
    <property type="entry name" value="WH-like_DNA-bd_sf"/>
</dbReference>
<dbReference type="AlphaFoldDB" id="A0A3E5GW32"/>
<dbReference type="Gene3D" id="1.10.10.10">
    <property type="entry name" value="Winged helix-like DNA-binding domain superfamily/Winged helix DNA-binding domain"/>
    <property type="match status" value="1"/>
</dbReference>